<evidence type="ECO:0000313" key="2">
    <source>
        <dbReference type="Proteomes" id="UP000295124"/>
    </source>
</evidence>
<gene>
    <name evidence="1" type="ORF">E1263_11755</name>
</gene>
<name>A0A4R4ZN46_9ACTN</name>
<dbReference type="SUPFAM" id="SSF52833">
    <property type="entry name" value="Thioredoxin-like"/>
    <property type="match status" value="1"/>
</dbReference>
<accession>A0A4R4ZN46</accession>
<dbReference type="OrthoDB" id="128449at2"/>
<evidence type="ECO:0000313" key="1">
    <source>
        <dbReference type="EMBL" id="TDD60288.1"/>
    </source>
</evidence>
<dbReference type="AlphaFoldDB" id="A0A4R4ZN46"/>
<dbReference type="EMBL" id="SMKX01000026">
    <property type="protein sequence ID" value="TDD60288.1"/>
    <property type="molecule type" value="Genomic_DNA"/>
</dbReference>
<comment type="caution">
    <text evidence="1">The sequence shown here is derived from an EMBL/GenBank/DDBJ whole genome shotgun (WGS) entry which is preliminary data.</text>
</comment>
<reference evidence="1 2" key="1">
    <citation type="submission" date="2019-03" db="EMBL/GenBank/DDBJ databases">
        <title>Draft genome sequences of novel Actinobacteria.</title>
        <authorList>
            <person name="Sahin N."/>
            <person name="Ay H."/>
            <person name="Saygin H."/>
        </authorList>
    </citation>
    <scope>NUCLEOTIDE SEQUENCE [LARGE SCALE GENOMIC DNA]</scope>
    <source>
        <strain evidence="1 2">JCM 13523</strain>
    </source>
</reference>
<dbReference type="Proteomes" id="UP000295124">
    <property type="component" value="Unassembled WGS sequence"/>
</dbReference>
<proteinExistence type="predicted"/>
<evidence type="ECO:0008006" key="3">
    <source>
        <dbReference type="Google" id="ProtNLM"/>
    </source>
</evidence>
<organism evidence="1 2">
    <name type="scientific">Kribbella antibiotica</name>
    <dbReference type="NCBI Taxonomy" id="190195"/>
    <lineage>
        <taxon>Bacteria</taxon>
        <taxon>Bacillati</taxon>
        <taxon>Actinomycetota</taxon>
        <taxon>Actinomycetes</taxon>
        <taxon>Propionibacteriales</taxon>
        <taxon>Kribbellaceae</taxon>
        <taxon>Kribbella</taxon>
    </lineage>
</organism>
<protein>
    <recommendedName>
        <fullName evidence="3">Redoxin domain-containing protein</fullName>
    </recommendedName>
</protein>
<keyword evidence="2" id="KW-1185">Reference proteome</keyword>
<dbReference type="RefSeq" id="WP_132167275.1">
    <property type="nucleotide sequence ID" value="NZ_SMKX01000026.1"/>
</dbReference>
<dbReference type="Gene3D" id="3.40.30.10">
    <property type="entry name" value="Glutaredoxin"/>
    <property type="match status" value="1"/>
</dbReference>
<sequence>MVILTVAVVLVAALALLNLVISLGLVKRLRVHADHLTKLVNNQSPSREVVGVPLGTPIASFTATTVDGLEVAPAGGMLLGFFSTTCSTCAESLPGFLTYAEPLGRERVIAIAAGYEPALTEMTEKLSKVAQVVIEAEDGPVARAVGVSAMPTLVILDDNLRVASTGYQAAQLTS</sequence>
<dbReference type="InterPro" id="IPR036249">
    <property type="entry name" value="Thioredoxin-like_sf"/>
</dbReference>